<comment type="similarity">
    <text evidence="1">Belongs to the UPF0065 (bug) family.</text>
</comment>
<dbReference type="InterPro" id="IPR005064">
    <property type="entry name" value="BUG"/>
</dbReference>
<dbReference type="CDD" id="cd13577">
    <property type="entry name" value="PBP2_BugE_Glu"/>
    <property type="match status" value="1"/>
</dbReference>
<keyword evidence="3" id="KW-0675">Receptor</keyword>
<evidence type="ECO:0000313" key="3">
    <source>
        <dbReference type="EMBL" id="KCB22510.1"/>
    </source>
</evidence>
<dbReference type="InterPro" id="IPR042100">
    <property type="entry name" value="Bug_dom1"/>
</dbReference>
<keyword evidence="4" id="KW-1185">Reference proteome</keyword>
<dbReference type="EMBL" id="JHEM01000023">
    <property type="protein sequence ID" value="KCB22510.1"/>
    <property type="molecule type" value="Genomic_DNA"/>
</dbReference>
<dbReference type="GeneID" id="92996680"/>
<keyword evidence="2" id="KW-0732">Signal</keyword>
<organism evidence="3 4">
    <name type="scientific">Bordetella hinzii OH87 BAL007II</name>
    <dbReference type="NCBI Taxonomy" id="1331262"/>
    <lineage>
        <taxon>Bacteria</taxon>
        <taxon>Pseudomonadati</taxon>
        <taxon>Pseudomonadota</taxon>
        <taxon>Betaproteobacteria</taxon>
        <taxon>Burkholderiales</taxon>
        <taxon>Alcaligenaceae</taxon>
        <taxon>Bordetella</taxon>
    </lineage>
</organism>
<gene>
    <name evidence="3" type="ORF">L544_0577</name>
</gene>
<comment type="caution">
    <text evidence="3">The sequence shown here is derived from an EMBL/GenBank/DDBJ whole genome shotgun (WGS) entry which is preliminary data.</text>
</comment>
<accession>A0ABR4QXK9</accession>
<evidence type="ECO:0000256" key="2">
    <source>
        <dbReference type="SAM" id="SignalP"/>
    </source>
</evidence>
<feature type="chain" id="PRO_5045086416" evidence="2">
    <location>
        <begin position="32"/>
        <end position="334"/>
    </location>
</feature>
<dbReference type="PIRSF" id="PIRSF017082">
    <property type="entry name" value="YflP"/>
    <property type="match status" value="1"/>
</dbReference>
<evidence type="ECO:0000256" key="1">
    <source>
        <dbReference type="ARBA" id="ARBA00006987"/>
    </source>
</evidence>
<proteinExistence type="inferred from homology"/>
<dbReference type="SUPFAM" id="SSF53850">
    <property type="entry name" value="Periplasmic binding protein-like II"/>
    <property type="match status" value="1"/>
</dbReference>
<name>A0ABR4QXK9_9BORD</name>
<dbReference type="Gene3D" id="3.40.190.10">
    <property type="entry name" value="Periplasmic binding protein-like II"/>
    <property type="match status" value="1"/>
</dbReference>
<dbReference type="PROSITE" id="PS51257">
    <property type="entry name" value="PROKAR_LIPOPROTEIN"/>
    <property type="match status" value="1"/>
</dbReference>
<dbReference type="Pfam" id="PF03401">
    <property type="entry name" value="TctC"/>
    <property type="match status" value="1"/>
</dbReference>
<dbReference type="RefSeq" id="WP_029578191.1">
    <property type="nucleotide sequence ID" value="NZ_JHEM01000023.1"/>
</dbReference>
<dbReference type="PANTHER" id="PTHR42928:SF5">
    <property type="entry name" value="BLR1237 PROTEIN"/>
    <property type="match status" value="1"/>
</dbReference>
<dbReference type="PANTHER" id="PTHR42928">
    <property type="entry name" value="TRICARBOXYLATE-BINDING PROTEIN"/>
    <property type="match status" value="1"/>
</dbReference>
<feature type="signal peptide" evidence="2">
    <location>
        <begin position="1"/>
        <end position="31"/>
    </location>
</feature>
<sequence length="334" mass="35224">MFRSLARRWFAGLMAGLLPAALSCLAAPAHAGYPERPVTLVVPFPAGGNSDIVARRVAERLTQSLGQPVIVENRAGAGGLVGNQAVARAKPDGYTLLLGGMSTQVLLAGTAPELPYDPVKSFSAVALISKVPLVLVVPATSPAADLKQFAQYLRQSPGKYNFSSAGIGTSGHITAQYFANAIGADVVHIAYRGSAPALTDLVEGRNAYLVDTPPVVKELVKAGKLRALAVFSESRLQELPDVPTIAQAGLGDRVRHMMQPWQAIFVPAGTPPAIEAAIHDAVEQAVSDPAFQDRLRQLGLVPLPGSLADAKKRFEVDYADWLPILNDMGVKSAP</sequence>
<reference evidence="3 4" key="1">
    <citation type="submission" date="2014-03" db="EMBL/GenBank/DDBJ databases">
        <title>Genome sequence of Bordetella hinzii.</title>
        <authorList>
            <person name="Register K."/>
            <person name="Harvill E."/>
            <person name="Goodfield L.L."/>
            <person name="Ivanov Y.V."/>
            <person name="Meyer J.A."/>
            <person name="Muse S.J."/>
            <person name="Jacobs N."/>
            <person name="Bendor L."/>
            <person name="Smallridge W.E."/>
            <person name="Brinkac L.M."/>
            <person name="Sanka R."/>
            <person name="Kim M."/>
            <person name="Losada L."/>
        </authorList>
    </citation>
    <scope>NUCLEOTIDE SEQUENCE [LARGE SCALE GENOMIC DNA]</scope>
    <source>
        <strain evidence="3 4">OH87 BAL007II</strain>
    </source>
</reference>
<dbReference type="Gene3D" id="3.40.190.150">
    <property type="entry name" value="Bordetella uptake gene, domain 1"/>
    <property type="match status" value="1"/>
</dbReference>
<dbReference type="Proteomes" id="UP000025748">
    <property type="component" value="Unassembled WGS sequence"/>
</dbReference>
<protein>
    <submittedName>
        <fullName evidence="3">Tripartite tricarboxylate transporter family receptor</fullName>
    </submittedName>
</protein>
<evidence type="ECO:0000313" key="4">
    <source>
        <dbReference type="Proteomes" id="UP000025748"/>
    </source>
</evidence>